<feature type="region of interest" description="Disordered" evidence="2">
    <location>
        <begin position="145"/>
        <end position="270"/>
    </location>
</feature>
<dbReference type="GO" id="GO:0000062">
    <property type="term" value="F:fatty-acyl-CoA binding"/>
    <property type="evidence" value="ECO:0007669"/>
    <property type="project" value="InterPro"/>
</dbReference>
<dbReference type="Gene3D" id="1.20.80.10">
    <property type="match status" value="1"/>
</dbReference>
<protein>
    <recommendedName>
        <fullName evidence="4">ACB domain-containing protein</fullName>
    </recommendedName>
</protein>
<dbReference type="PRINTS" id="PR00689">
    <property type="entry name" value="ACOABINDINGP"/>
</dbReference>
<proteinExistence type="predicted"/>
<dbReference type="SUPFAM" id="SSF47027">
    <property type="entry name" value="Acyl-CoA binding protein"/>
    <property type="match status" value="1"/>
</dbReference>
<name>A0AAW2HF71_9NEOP</name>
<dbReference type="GO" id="GO:0005737">
    <property type="term" value="C:cytoplasm"/>
    <property type="evidence" value="ECO:0007669"/>
    <property type="project" value="TreeGrafter"/>
</dbReference>
<sequence length="439" mass="49132">MVIESGSSVPRKRNTFEMTTEEKFHAAVNVIRSLPKNGAYQPSHELKLRFYAYFKQATEGPCTGSKPGFWDVVGRVKWEAWKKLGNMSKEDAMNNYVEELKKIVETMSYNANVETFLGSLGNFYDTVPAEDLEMLLGPVIERVRSQPGSPLKGSPLASRETSPSRVGNGLVSNPSASSLETSPITSMTPSPYPPDSDDDEFIDTVETTPYSTRKDYKSLSNSPTMTKRALDLKEDVPVKENGHAKNYSPKENGHLANGSNLAGANGTPNGVAHQINGNGFYSVESDDESLSYSSTRTRIRDKDSPSASRRRVMKQNGGPKNGTTNYVTDVSEPIREAVLHLQKDLDRINARIRTLEKHVLSQPLTLQLVELCEKCCENVDEEIVNYEDNIHVPVSDHVPVRKSWWPLVDITPRTALFVVVWPIVAHFLMIYIQQRRNRI</sequence>
<dbReference type="InterPro" id="IPR022408">
    <property type="entry name" value="Acyl-CoA-binding_prot_CS"/>
</dbReference>
<dbReference type="PANTHER" id="PTHR23310:SF77">
    <property type="entry name" value="LD25952P"/>
    <property type="match status" value="1"/>
</dbReference>
<dbReference type="InterPro" id="IPR014352">
    <property type="entry name" value="FERM/acyl-CoA-bd_prot_sf"/>
</dbReference>
<dbReference type="CDD" id="cd00435">
    <property type="entry name" value="ACBP"/>
    <property type="match status" value="1"/>
</dbReference>
<dbReference type="GO" id="GO:0006631">
    <property type="term" value="P:fatty acid metabolic process"/>
    <property type="evidence" value="ECO:0007669"/>
    <property type="project" value="TreeGrafter"/>
</dbReference>
<evidence type="ECO:0000256" key="2">
    <source>
        <dbReference type="SAM" id="MobiDB-lite"/>
    </source>
</evidence>
<keyword evidence="3" id="KW-0472">Membrane</keyword>
<feature type="compositionally biased region" description="Basic and acidic residues" evidence="2">
    <location>
        <begin position="228"/>
        <end position="243"/>
    </location>
</feature>
<reference evidence="5" key="1">
    <citation type="journal article" date="2024" name="Gigascience">
        <title>Chromosome-level genome of the poultry shaft louse Menopon gallinae provides insight into the host-switching and adaptive evolution of parasitic lice.</title>
        <authorList>
            <person name="Xu Y."/>
            <person name="Ma L."/>
            <person name="Liu S."/>
            <person name="Liang Y."/>
            <person name="Liu Q."/>
            <person name="He Z."/>
            <person name="Tian L."/>
            <person name="Duan Y."/>
            <person name="Cai W."/>
            <person name="Li H."/>
            <person name="Song F."/>
        </authorList>
    </citation>
    <scope>NUCLEOTIDE SEQUENCE</scope>
    <source>
        <strain evidence="5">Cailab_2023a</strain>
    </source>
</reference>
<evidence type="ECO:0000259" key="4">
    <source>
        <dbReference type="PROSITE" id="PS51228"/>
    </source>
</evidence>
<dbReference type="PANTHER" id="PTHR23310">
    <property type="entry name" value="ACYL-COA-BINDING PROTEIN, ACBP"/>
    <property type="match status" value="1"/>
</dbReference>
<dbReference type="PROSITE" id="PS00880">
    <property type="entry name" value="ACB_1"/>
    <property type="match status" value="1"/>
</dbReference>
<feature type="region of interest" description="Disordered" evidence="2">
    <location>
        <begin position="290"/>
        <end position="327"/>
    </location>
</feature>
<feature type="transmembrane region" description="Helical" evidence="3">
    <location>
        <begin position="415"/>
        <end position="432"/>
    </location>
</feature>
<keyword evidence="3" id="KW-0812">Transmembrane</keyword>
<dbReference type="GO" id="GO:0019915">
    <property type="term" value="P:lipid storage"/>
    <property type="evidence" value="ECO:0007669"/>
    <property type="project" value="UniProtKB-ARBA"/>
</dbReference>
<evidence type="ECO:0000256" key="3">
    <source>
        <dbReference type="SAM" id="Phobius"/>
    </source>
</evidence>
<comment type="caution">
    <text evidence="5">The sequence shown here is derived from an EMBL/GenBank/DDBJ whole genome shotgun (WGS) entry which is preliminary data.</text>
</comment>
<dbReference type="InterPro" id="IPR035984">
    <property type="entry name" value="Acyl-CoA-binding_sf"/>
</dbReference>
<keyword evidence="3" id="KW-1133">Transmembrane helix</keyword>
<dbReference type="EMBL" id="JARGDH010000005">
    <property type="protein sequence ID" value="KAL0268347.1"/>
    <property type="molecule type" value="Genomic_DNA"/>
</dbReference>
<dbReference type="AlphaFoldDB" id="A0AAW2HF71"/>
<feature type="compositionally biased region" description="Polar residues" evidence="2">
    <location>
        <begin position="257"/>
        <end position="268"/>
    </location>
</feature>
<evidence type="ECO:0000256" key="1">
    <source>
        <dbReference type="ARBA" id="ARBA00023121"/>
    </source>
</evidence>
<dbReference type="FunFam" id="1.20.80.10:FF:000010">
    <property type="entry name" value="Acyl-CoA-binding domain-containing protein 5"/>
    <property type="match status" value="1"/>
</dbReference>
<feature type="compositionally biased region" description="Polar residues" evidence="2">
    <location>
        <begin position="159"/>
        <end position="188"/>
    </location>
</feature>
<organism evidence="5">
    <name type="scientific">Menopon gallinae</name>
    <name type="common">poultry shaft louse</name>
    <dbReference type="NCBI Taxonomy" id="328185"/>
    <lineage>
        <taxon>Eukaryota</taxon>
        <taxon>Metazoa</taxon>
        <taxon>Ecdysozoa</taxon>
        <taxon>Arthropoda</taxon>
        <taxon>Hexapoda</taxon>
        <taxon>Insecta</taxon>
        <taxon>Pterygota</taxon>
        <taxon>Neoptera</taxon>
        <taxon>Paraneoptera</taxon>
        <taxon>Psocodea</taxon>
        <taxon>Troctomorpha</taxon>
        <taxon>Phthiraptera</taxon>
        <taxon>Amblycera</taxon>
        <taxon>Menoponidae</taxon>
        <taxon>Menopon</taxon>
    </lineage>
</organism>
<dbReference type="InterPro" id="IPR000582">
    <property type="entry name" value="Acyl-CoA-binding_protein"/>
</dbReference>
<feature type="domain" description="ACB" evidence="4">
    <location>
        <begin position="20"/>
        <end position="109"/>
    </location>
</feature>
<gene>
    <name evidence="5" type="ORF">PYX00_010322</name>
</gene>
<evidence type="ECO:0000313" key="5">
    <source>
        <dbReference type="EMBL" id="KAL0268347.1"/>
    </source>
</evidence>
<dbReference type="PROSITE" id="PS51228">
    <property type="entry name" value="ACB_2"/>
    <property type="match status" value="1"/>
</dbReference>
<dbReference type="Pfam" id="PF00887">
    <property type="entry name" value="ACBP"/>
    <property type="match status" value="1"/>
</dbReference>
<accession>A0AAW2HF71</accession>
<keyword evidence="1" id="KW-0446">Lipid-binding</keyword>